<feature type="transmembrane region" description="Helical" evidence="7">
    <location>
        <begin position="29"/>
        <end position="48"/>
    </location>
</feature>
<feature type="non-terminal residue" evidence="8">
    <location>
        <position position="49"/>
    </location>
</feature>
<evidence type="ECO:0000256" key="4">
    <source>
        <dbReference type="ARBA" id="ARBA00022692"/>
    </source>
</evidence>
<dbReference type="GO" id="GO:0048316">
    <property type="term" value="P:seed development"/>
    <property type="evidence" value="ECO:0007669"/>
    <property type="project" value="TreeGrafter"/>
</dbReference>
<keyword evidence="5 7" id="KW-1133">Transmembrane helix</keyword>
<name>A0A392UT18_9FABA</name>
<proteinExistence type="inferred from homology"/>
<dbReference type="AlphaFoldDB" id="A0A392UT18"/>
<dbReference type="PANTHER" id="PTHR31645">
    <property type="entry name" value="OLIGOPEPTIDE TRANSPORTER YGL114W-RELATED"/>
    <property type="match status" value="1"/>
</dbReference>
<keyword evidence="9" id="KW-1185">Reference proteome</keyword>
<dbReference type="Pfam" id="PF03169">
    <property type="entry name" value="OPT"/>
    <property type="match status" value="1"/>
</dbReference>
<evidence type="ECO:0000256" key="5">
    <source>
        <dbReference type="ARBA" id="ARBA00022989"/>
    </source>
</evidence>
<dbReference type="InterPro" id="IPR004813">
    <property type="entry name" value="OPT"/>
</dbReference>
<reference evidence="8 9" key="1">
    <citation type="journal article" date="2018" name="Front. Plant Sci.">
        <title>Red Clover (Trifolium pratense) and Zigzag Clover (T. medium) - A Picture of Genomic Similarities and Differences.</title>
        <authorList>
            <person name="Dluhosova J."/>
            <person name="Istvanek J."/>
            <person name="Nedelnik J."/>
            <person name="Repkova J."/>
        </authorList>
    </citation>
    <scope>NUCLEOTIDE SEQUENCE [LARGE SCALE GENOMIC DNA]</scope>
    <source>
        <strain evidence="9">cv. 10/8</strain>
        <tissue evidence="8">Leaf</tissue>
    </source>
</reference>
<evidence type="ECO:0000256" key="3">
    <source>
        <dbReference type="ARBA" id="ARBA00022448"/>
    </source>
</evidence>
<evidence type="ECO:0000313" key="9">
    <source>
        <dbReference type="Proteomes" id="UP000265520"/>
    </source>
</evidence>
<dbReference type="GO" id="GO:0051980">
    <property type="term" value="F:iron-nicotianamine transmembrane transporter activity"/>
    <property type="evidence" value="ECO:0007669"/>
    <property type="project" value="TreeGrafter"/>
</dbReference>
<sequence length="49" mass="5515">MWIGVVGYGVFTTISIIIIPHMFPQLKWYYVIVAYIFAPALAFCNAFGA</sequence>
<evidence type="ECO:0000256" key="6">
    <source>
        <dbReference type="ARBA" id="ARBA00023136"/>
    </source>
</evidence>
<comment type="subcellular location">
    <subcellularLocation>
        <location evidence="1">Membrane</location>
        <topology evidence="1">Multi-pass membrane protein</topology>
    </subcellularLocation>
</comment>
<accession>A0A392UT18</accession>
<evidence type="ECO:0000256" key="7">
    <source>
        <dbReference type="SAM" id="Phobius"/>
    </source>
</evidence>
<dbReference type="InterPro" id="IPR045035">
    <property type="entry name" value="YSL-like"/>
</dbReference>
<protein>
    <submittedName>
        <fullName evidence="8">Metal-nicotianamine transporter YSL1-like</fullName>
    </submittedName>
</protein>
<dbReference type="GO" id="GO:0005886">
    <property type="term" value="C:plasma membrane"/>
    <property type="evidence" value="ECO:0007669"/>
    <property type="project" value="TreeGrafter"/>
</dbReference>
<dbReference type="Proteomes" id="UP000265520">
    <property type="component" value="Unassembled WGS sequence"/>
</dbReference>
<feature type="transmembrane region" description="Helical" evidence="7">
    <location>
        <begin position="5"/>
        <end position="23"/>
    </location>
</feature>
<dbReference type="PANTHER" id="PTHR31645:SF11">
    <property type="entry name" value="METAL-NICOTIANAMINE TRANSPORTER YSL1"/>
    <property type="match status" value="1"/>
</dbReference>
<keyword evidence="6 7" id="KW-0472">Membrane</keyword>
<dbReference type="GO" id="GO:0010039">
    <property type="term" value="P:response to iron ion"/>
    <property type="evidence" value="ECO:0007669"/>
    <property type="project" value="TreeGrafter"/>
</dbReference>
<dbReference type="GO" id="GO:0035673">
    <property type="term" value="F:oligopeptide transmembrane transporter activity"/>
    <property type="evidence" value="ECO:0007669"/>
    <property type="project" value="InterPro"/>
</dbReference>
<evidence type="ECO:0000313" key="8">
    <source>
        <dbReference type="EMBL" id="MCI75754.1"/>
    </source>
</evidence>
<keyword evidence="4 7" id="KW-0812">Transmembrane</keyword>
<evidence type="ECO:0000256" key="1">
    <source>
        <dbReference type="ARBA" id="ARBA00004141"/>
    </source>
</evidence>
<evidence type="ECO:0000256" key="2">
    <source>
        <dbReference type="ARBA" id="ARBA00010276"/>
    </source>
</evidence>
<comment type="similarity">
    <text evidence="2">Belongs to the YSL (TC 2.A.67.2) family.</text>
</comment>
<comment type="caution">
    <text evidence="8">The sequence shown here is derived from an EMBL/GenBank/DDBJ whole genome shotgun (WGS) entry which is preliminary data.</text>
</comment>
<organism evidence="8 9">
    <name type="scientific">Trifolium medium</name>
    <dbReference type="NCBI Taxonomy" id="97028"/>
    <lineage>
        <taxon>Eukaryota</taxon>
        <taxon>Viridiplantae</taxon>
        <taxon>Streptophyta</taxon>
        <taxon>Embryophyta</taxon>
        <taxon>Tracheophyta</taxon>
        <taxon>Spermatophyta</taxon>
        <taxon>Magnoliopsida</taxon>
        <taxon>eudicotyledons</taxon>
        <taxon>Gunneridae</taxon>
        <taxon>Pentapetalae</taxon>
        <taxon>rosids</taxon>
        <taxon>fabids</taxon>
        <taxon>Fabales</taxon>
        <taxon>Fabaceae</taxon>
        <taxon>Papilionoideae</taxon>
        <taxon>50 kb inversion clade</taxon>
        <taxon>NPAAA clade</taxon>
        <taxon>Hologalegina</taxon>
        <taxon>IRL clade</taxon>
        <taxon>Trifolieae</taxon>
        <taxon>Trifolium</taxon>
    </lineage>
</organism>
<keyword evidence="3" id="KW-0813">Transport</keyword>
<dbReference type="EMBL" id="LXQA010890444">
    <property type="protein sequence ID" value="MCI75754.1"/>
    <property type="molecule type" value="Genomic_DNA"/>
</dbReference>